<gene>
    <name evidence="2" type="ORF">METZ01_LOCUS460000</name>
</gene>
<sequence length="231" mass="24735">VEALQEGLGLIPVTAQILVRRGIDSVCAAQSFLDPSLDELHSPFSFVQMEPAVERLLAAIERGERIVVHGDYDVDGITGTVVLLLALRAIGADIDYLVPHRVDDGYGLKSRGVNRAHKKGAKVLIAVDCGTTDCVAAARARELGIDLIIVDHHEPGDEIPQATAILNPRLPDAGYPEHDMAAVGVAFKLARGVLERHPRGLRGTTLLKLVALGTVADMVPLTGENRVIAYH</sequence>
<dbReference type="AlphaFoldDB" id="A0A383AGU9"/>
<name>A0A383AGU9_9ZZZZ</name>
<dbReference type="PANTHER" id="PTHR30255">
    <property type="entry name" value="SINGLE-STRANDED-DNA-SPECIFIC EXONUCLEASE RECJ"/>
    <property type="match status" value="1"/>
</dbReference>
<dbReference type="Pfam" id="PF01368">
    <property type="entry name" value="DHH"/>
    <property type="match status" value="1"/>
</dbReference>
<evidence type="ECO:0000313" key="2">
    <source>
        <dbReference type="EMBL" id="SVE07146.1"/>
    </source>
</evidence>
<dbReference type="PANTHER" id="PTHR30255:SF2">
    <property type="entry name" value="SINGLE-STRANDED-DNA-SPECIFIC EXONUCLEASE RECJ"/>
    <property type="match status" value="1"/>
</dbReference>
<dbReference type="Gene3D" id="3.90.1640.30">
    <property type="match status" value="1"/>
</dbReference>
<proteinExistence type="predicted"/>
<dbReference type="InterPro" id="IPR038763">
    <property type="entry name" value="DHH_sf"/>
</dbReference>
<dbReference type="InterPro" id="IPR051673">
    <property type="entry name" value="SSDNA_exonuclease_RecJ"/>
</dbReference>
<evidence type="ECO:0000259" key="1">
    <source>
        <dbReference type="Pfam" id="PF01368"/>
    </source>
</evidence>
<organism evidence="2">
    <name type="scientific">marine metagenome</name>
    <dbReference type="NCBI Taxonomy" id="408172"/>
    <lineage>
        <taxon>unclassified sequences</taxon>
        <taxon>metagenomes</taxon>
        <taxon>ecological metagenomes</taxon>
    </lineage>
</organism>
<dbReference type="SUPFAM" id="SSF64182">
    <property type="entry name" value="DHH phosphoesterases"/>
    <property type="match status" value="1"/>
</dbReference>
<feature type="non-terminal residue" evidence="2">
    <location>
        <position position="1"/>
    </location>
</feature>
<feature type="domain" description="DDH" evidence="1">
    <location>
        <begin position="65"/>
        <end position="214"/>
    </location>
</feature>
<dbReference type="EMBL" id="UINC01192148">
    <property type="protein sequence ID" value="SVE07146.1"/>
    <property type="molecule type" value="Genomic_DNA"/>
</dbReference>
<dbReference type="GO" id="GO:0004527">
    <property type="term" value="F:exonuclease activity"/>
    <property type="evidence" value="ECO:0007669"/>
    <property type="project" value="UniProtKB-KW"/>
</dbReference>
<feature type="non-terminal residue" evidence="2">
    <location>
        <position position="231"/>
    </location>
</feature>
<accession>A0A383AGU9</accession>
<dbReference type="InterPro" id="IPR001667">
    <property type="entry name" value="DDH_dom"/>
</dbReference>
<reference evidence="2" key="1">
    <citation type="submission" date="2018-05" db="EMBL/GenBank/DDBJ databases">
        <authorList>
            <person name="Lanie J.A."/>
            <person name="Ng W.-L."/>
            <person name="Kazmierczak K.M."/>
            <person name="Andrzejewski T.M."/>
            <person name="Davidsen T.M."/>
            <person name="Wayne K.J."/>
            <person name="Tettelin H."/>
            <person name="Glass J.I."/>
            <person name="Rusch D."/>
            <person name="Podicherti R."/>
            <person name="Tsui H.-C.T."/>
            <person name="Winkler M.E."/>
        </authorList>
    </citation>
    <scope>NUCLEOTIDE SEQUENCE</scope>
</reference>
<protein>
    <recommendedName>
        <fullName evidence="1">DDH domain-containing protein</fullName>
    </recommendedName>
</protein>